<gene>
    <name evidence="1" type="ordered locus">HCH_02588</name>
</gene>
<sequence length="152" mass="18186">MFNLFKSWREKHESEFEKHHPYLKQIYIGVALTKFRVNELRENLNIPRFGEKNRKVNAFYLGSIEGDIRKYFDMTNISMPQLMELMILSAGYSAIRDREVNSDAEWGAMIKELQEAFENELDWYRKRGLGFSGLFDEDPEENWDKFVDRISE</sequence>
<evidence type="ECO:0000313" key="2">
    <source>
        <dbReference type="Proteomes" id="UP000000238"/>
    </source>
</evidence>
<protein>
    <submittedName>
        <fullName evidence="1">Uncharacterized protein</fullName>
    </submittedName>
</protein>
<accession>Q2SIZ3</accession>
<reference evidence="1 2" key="1">
    <citation type="journal article" date="2005" name="Nucleic Acids Res.">
        <title>Genomic blueprint of Hahella chejuensis, a marine microbe producing an algicidal agent.</title>
        <authorList>
            <person name="Jeong H."/>
            <person name="Yim J.H."/>
            <person name="Lee C."/>
            <person name="Choi S.-H."/>
            <person name="Park Y.K."/>
            <person name="Yoon S.H."/>
            <person name="Hur C.-G."/>
            <person name="Kang H.-Y."/>
            <person name="Kim D."/>
            <person name="Lee H.H."/>
            <person name="Park K.H."/>
            <person name="Park S.-H."/>
            <person name="Park H.-S."/>
            <person name="Lee H.K."/>
            <person name="Oh T.K."/>
            <person name="Kim J.F."/>
        </authorList>
    </citation>
    <scope>NUCLEOTIDE SEQUENCE [LARGE SCALE GENOMIC DNA]</scope>
    <source>
        <strain evidence="1 2">KCTC 2396</strain>
    </source>
</reference>
<dbReference type="KEGG" id="hch:HCH_02588"/>
<evidence type="ECO:0000313" key="1">
    <source>
        <dbReference type="EMBL" id="ABC29381.1"/>
    </source>
</evidence>
<keyword evidence="2" id="KW-1185">Reference proteome</keyword>
<dbReference type="HOGENOM" id="CLU_1719784_0_0_6"/>
<organism evidence="1 2">
    <name type="scientific">Hahella chejuensis (strain KCTC 2396)</name>
    <dbReference type="NCBI Taxonomy" id="349521"/>
    <lineage>
        <taxon>Bacteria</taxon>
        <taxon>Pseudomonadati</taxon>
        <taxon>Pseudomonadota</taxon>
        <taxon>Gammaproteobacteria</taxon>
        <taxon>Oceanospirillales</taxon>
        <taxon>Hahellaceae</taxon>
        <taxon>Hahella</taxon>
    </lineage>
</organism>
<proteinExistence type="predicted"/>
<dbReference type="AlphaFoldDB" id="Q2SIZ3"/>
<dbReference type="Proteomes" id="UP000000238">
    <property type="component" value="Chromosome"/>
</dbReference>
<name>Q2SIZ3_HAHCH</name>
<dbReference type="EMBL" id="CP000155">
    <property type="protein sequence ID" value="ABC29381.1"/>
    <property type="molecule type" value="Genomic_DNA"/>
</dbReference>